<feature type="region of interest" description="Disordered" evidence="1">
    <location>
        <begin position="747"/>
        <end position="797"/>
    </location>
</feature>
<feature type="compositionally biased region" description="Polar residues" evidence="1">
    <location>
        <begin position="501"/>
        <end position="518"/>
    </location>
</feature>
<feature type="compositionally biased region" description="Polar residues" evidence="1">
    <location>
        <begin position="758"/>
        <end position="771"/>
    </location>
</feature>
<feature type="compositionally biased region" description="Polar residues" evidence="1">
    <location>
        <begin position="567"/>
        <end position="579"/>
    </location>
</feature>
<sequence>MEKSKNFSIPKLKVAKSKGNLRNVDINSRDAIEIMNIINRNCINERYKEDWTIDKVSLVDNSELQTEYSCKKKEFKENGRNQRELADHYGFLFVKEMVLMSKMIKEGLKAKKSVFNPLGDNEFGIYICKYPDVQLKLPSMKHDESAYIIIFKYMLGRCKAIPPQGNIMGEPAPNYDSTTSSLATLINDPPNILFPRSQIYLYEYDDDALPINRPRHCLPVAVVSFIKATKIQTKTTLISSLSNTTSSSSSSTFGNRRRSSDQGLPFRPGTYGARNQALKRTSLDQSPIPIQNAGFNMEESLQPSINPLIMKEGFKDTYNEKPGYLRPELLIDTGVKSSFPTANPDMISRQSSISDPRRSAHGQSIYSSGSSTNSISSQSDLPQKLGEKPLHPFMRKKKKGTVTMSTGQTQMRKNNLIIEKLDFSVSDTSTPQSTTVEEDSLTNLPVTPPKVEKLQPTPAQTNMAEMIKTVNKLFGKAPTSNEPPKESVQEMGTMFGPHSGYDSTENLGQKSQSCSSPTKMVESPAETVSPIKHETKKDTSYVQSLAAQLQNLGDLQDVISKFNFTGEASPQKISQSPNSHPDKNISDPYFSKSLVDRTGLEKYQRSKICDVDNSNITVNCYGDVDYRQKQDPSKINSSTVQYTQSQNDPRQTLWPNSVSYSQHMSDQANTSSNGTNSEKTITKNPATNDNSSHHLLEQTTHSVNSAEHSVDHSIFSTKQSVTKIEDTVTSNDEAVFSSECSVYNRKLSSNEHPVADSEQPSASSEHPSANSEKPVANSENPSASSEHPSASSEKPVAINEPNIQCSQKLEGLYSSQRQWKKWLKENQLVQNKDVNKMNFKFQPKVELVDLKRVAEASLTNCKTCIIERDDLAAYISNKKHKSVKKYLEHIELFKDDNVKGNDKKMESVPVENNQDDVLPAKRRNSCDDKDDNDVKRLKSIFESSASDSKYSWLSDQPILQNDLTTASSPNDCCAKDLHDDDDDDEYSNELIIDMKPDLNAGKSTANGIQVCDLSPHKQSDVPESSSTISSDKLDTSLLEQEEKPSYKEMEVYHTNCSSTETQLSKTEESNSFSNCSDVKEEENMDHISDVKQFGSSPNKNGSSLAYSDSSPSQSDQPKQLKSPTPSPVDLTPVTDDKPISSLEKVHFNSSEEFSPAHDYEEHIEDSTLNKIANGNIMESQNSCENFYKKEPKIEADIPHVSEAYEERLRLIKLKYSCPTFPLPPTSNKYTSVKQELEVIRNCLENLSQNLSCNQNSDSPDEETLRSALLHVETELIMELQDSHFLYRPNQRLPPSLLFDYEMNCLYATGDCFMYLNTFLTKQLYKSLLNIKHDILDAYKEKQNLSGPSSRLSYLTDHLNYLLNKRKILIRTLTGSVKPNRLVYLEKARKYYIWSIEHMEQSVMNYDNSQMKNLNRLLSELTEHTCRIRSELES</sequence>
<feature type="compositionally biased region" description="Polar residues" evidence="1">
    <location>
        <begin position="1054"/>
        <end position="1076"/>
    </location>
</feature>
<dbReference type="InterPro" id="IPR026616">
    <property type="entry name" value="TEX15"/>
</dbReference>
<dbReference type="EMBL" id="KB203683">
    <property type="protein sequence ID" value="ESO83441.1"/>
    <property type="molecule type" value="Genomic_DNA"/>
</dbReference>
<evidence type="ECO:0000313" key="3">
    <source>
        <dbReference type="EMBL" id="ESO83441.1"/>
    </source>
</evidence>
<feature type="compositionally biased region" description="Low complexity" evidence="1">
    <location>
        <begin position="361"/>
        <end position="379"/>
    </location>
</feature>
<feature type="region of interest" description="Disordered" evidence="1">
    <location>
        <begin position="628"/>
        <end position="692"/>
    </location>
</feature>
<organism evidence="3 4">
    <name type="scientific">Lottia gigantea</name>
    <name type="common">Giant owl limpet</name>
    <dbReference type="NCBI Taxonomy" id="225164"/>
    <lineage>
        <taxon>Eukaryota</taxon>
        <taxon>Metazoa</taxon>
        <taxon>Spiralia</taxon>
        <taxon>Lophotrochozoa</taxon>
        <taxon>Mollusca</taxon>
        <taxon>Gastropoda</taxon>
        <taxon>Patellogastropoda</taxon>
        <taxon>Lottioidea</taxon>
        <taxon>Lottiidae</taxon>
        <taxon>Lottia</taxon>
    </lineage>
</organism>
<feature type="domain" description="TASOR pseudo-PARP" evidence="2">
    <location>
        <begin position="74"/>
        <end position="219"/>
    </location>
</feature>
<gene>
    <name evidence="3" type="ORF">LOTGIDRAFT_236595</name>
</gene>
<dbReference type="GO" id="GO:0005634">
    <property type="term" value="C:nucleus"/>
    <property type="evidence" value="ECO:0007669"/>
    <property type="project" value="TreeGrafter"/>
</dbReference>
<evidence type="ECO:0000313" key="4">
    <source>
        <dbReference type="Proteomes" id="UP000030746"/>
    </source>
</evidence>
<dbReference type="Proteomes" id="UP000030746">
    <property type="component" value="Unassembled WGS sequence"/>
</dbReference>
<feature type="compositionally biased region" description="Low complexity" evidence="1">
    <location>
        <begin position="1102"/>
        <end position="1123"/>
    </location>
</feature>
<evidence type="ECO:0000256" key="1">
    <source>
        <dbReference type="SAM" id="MobiDB-lite"/>
    </source>
</evidence>
<feature type="region of interest" description="Disordered" evidence="1">
    <location>
        <begin position="427"/>
        <end position="457"/>
    </location>
</feature>
<dbReference type="CTD" id="20250196"/>
<feature type="compositionally biased region" description="Low complexity" evidence="1">
    <location>
        <begin position="238"/>
        <end position="252"/>
    </location>
</feature>
<feature type="compositionally biased region" description="Low complexity" evidence="1">
    <location>
        <begin position="776"/>
        <end position="793"/>
    </location>
</feature>
<accession>V3ZRE2</accession>
<feature type="region of interest" description="Disordered" evidence="1">
    <location>
        <begin position="340"/>
        <end position="389"/>
    </location>
</feature>
<feature type="compositionally biased region" description="Basic and acidic residues" evidence="1">
    <location>
        <begin position="1040"/>
        <end position="1051"/>
    </location>
</feature>
<feature type="region of interest" description="Disordered" evidence="1">
    <location>
        <begin position="1013"/>
        <end position="1138"/>
    </location>
</feature>
<protein>
    <recommendedName>
        <fullName evidence="2">TASOR pseudo-PARP domain-containing protein</fullName>
    </recommendedName>
</protein>
<dbReference type="RefSeq" id="XP_009065871.1">
    <property type="nucleotide sequence ID" value="XM_009067623.1"/>
</dbReference>
<dbReference type="OrthoDB" id="10054471at2759"/>
<feature type="region of interest" description="Disordered" evidence="1">
    <location>
        <begin position="901"/>
        <end position="930"/>
    </location>
</feature>
<feature type="region of interest" description="Disordered" evidence="1">
    <location>
        <begin position="498"/>
        <end position="527"/>
    </location>
</feature>
<dbReference type="PANTHER" id="PTHR22380">
    <property type="entry name" value="TESTIS-EXPRESSED PROTEIN 15"/>
    <property type="match status" value="1"/>
</dbReference>
<name>V3ZRE2_LOTGI</name>
<feature type="compositionally biased region" description="Polar residues" evidence="1">
    <location>
        <begin position="633"/>
        <end position="690"/>
    </location>
</feature>
<dbReference type="GO" id="GO:0010569">
    <property type="term" value="P:regulation of double-strand break repair via homologous recombination"/>
    <property type="evidence" value="ECO:0007669"/>
    <property type="project" value="InterPro"/>
</dbReference>
<feature type="region of interest" description="Disordered" evidence="1">
    <location>
        <begin position="567"/>
        <end position="590"/>
    </location>
</feature>
<evidence type="ECO:0000259" key="2">
    <source>
        <dbReference type="Pfam" id="PF12509"/>
    </source>
</evidence>
<dbReference type="GO" id="GO:0007130">
    <property type="term" value="P:synaptonemal complex assembly"/>
    <property type="evidence" value="ECO:0007669"/>
    <property type="project" value="TreeGrafter"/>
</dbReference>
<dbReference type="STRING" id="225164.V3ZRE2"/>
<feature type="compositionally biased region" description="Polar residues" evidence="1">
    <location>
        <begin position="1021"/>
        <end position="1030"/>
    </location>
</feature>
<dbReference type="InterPro" id="IPR022188">
    <property type="entry name" value="TASOR_DUF3715"/>
</dbReference>
<dbReference type="GeneID" id="20250196"/>
<dbReference type="HOGENOM" id="CLU_252327_0_0_1"/>
<dbReference type="KEGG" id="lgi:LOTGIDRAFT_236595"/>
<feature type="compositionally biased region" description="Polar residues" evidence="1">
    <location>
        <begin position="427"/>
        <end position="445"/>
    </location>
</feature>
<proteinExistence type="predicted"/>
<reference evidence="3 4" key="1">
    <citation type="journal article" date="2013" name="Nature">
        <title>Insights into bilaterian evolution from three spiralian genomes.</title>
        <authorList>
            <person name="Simakov O."/>
            <person name="Marletaz F."/>
            <person name="Cho S.J."/>
            <person name="Edsinger-Gonzales E."/>
            <person name="Havlak P."/>
            <person name="Hellsten U."/>
            <person name="Kuo D.H."/>
            <person name="Larsson T."/>
            <person name="Lv J."/>
            <person name="Arendt D."/>
            <person name="Savage R."/>
            <person name="Osoegawa K."/>
            <person name="de Jong P."/>
            <person name="Grimwood J."/>
            <person name="Chapman J.A."/>
            <person name="Shapiro H."/>
            <person name="Aerts A."/>
            <person name="Otillar R.P."/>
            <person name="Terry A.Y."/>
            <person name="Boore J.L."/>
            <person name="Grigoriev I.V."/>
            <person name="Lindberg D.R."/>
            <person name="Seaver E.C."/>
            <person name="Weisblat D.A."/>
            <person name="Putnam N.H."/>
            <person name="Rokhsar D.S."/>
        </authorList>
    </citation>
    <scope>NUCLEOTIDE SEQUENCE [LARGE SCALE GENOMIC DNA]</scope>
</reference>
<dbReference type="Pfam" id="PF12509">
    <property type="entry name" value="DUF3715"/>
    <property type="match status" value="1"/>
</dbReference>
<feature type="region of interest" description="Disordered" evidence="1">
    <location>
        <begin position="238"/>
        <end position="272"/>
    </location>
</feature>
<keyword evidence="4" id="KW-1185">Reference proteome</keyword>
<dbReference type="PANTHER" id="PTHR22380:SF1">
    <property type="entry name" value="TESTIS-EXPRESSED PROTEIN 15"/>
    <property type="match status" value="1"/>
</dbReference>
<dbReference type="GO" id="GO:0007140">
    <property type="term" value="P:male meiotic nuclear division"/>
    <property type="evidence" value="ECO:0007669"/>
    <property type="project" value="InterPro"/>
</dbReference>